<feature type="binding site" evidence="10">
    <location>
        <position position="232"/>
    </location>
    <ligand>
        <name>iminosuccinate</name>
        <dbReference type="ChEBI" id="CHEBI:77875"/>
    </ligand>
</feature>
<comment type="pathway">
    <text evidence="1 10">Cofactor biosynthesis; NAD(+) biosynthesis; quinolinate from iminoaspartate: step 1/1.</text>
</comment>
<dbReference type="OrthoDB" id="9801204at2"/>
<keyword evidence="5 10" id="KW-0662">Pyridine nucleotide biosynthesis</keyword>
<name>A0A4V2RX09_9BACT</name>
<comment type="catalytic activity">
    <reaction evidence="10">
        <text>iminosuccinate + dihydroxyacetone phosphate = quinolinate + phosphate + 2 H2O + H(+)</text>
        <dbReference type="Rhea" id="RHEA:25888"/>
        <dbReference type="ChEBI" id="CHEBI:15377"/>
        <dbReference type="ChEBI" id="CHEBI:15378"/>
        <dbReference type="ChEBI" id="CHEBI:29959"/>
        <dbReference type="ChEBI" id="CHEBI:43474"/>
        <dbReference type="ChEBI" id="CHEBI:57642"/>
        <dbReference type="ChEBI" id="CHEBI:77875"/>
        <dbReference type="EC" id="2.5.1.72"/>
    </reaction>
</comment>
<evidence type="ECO:0000256" key="3">
    <source>
        <dbReference type="ARBA" id="ARBA00022485"/>
    </source>
</evidence>
<evidence type="ECO:0000256" key="1">
    <source>
        <dbReference type="ARBA" id="ARBA00005065"/>
    </source>
</evidence>
<evidence type="ECO:0000313" key="12">
    <source>
        <dbReference type="Proteomes" id="UP000295221"/>
    </source>
</evidence>
<evidence type="ECO:0000256" key="4">
    <source>
        <dbReference type="ARBA" id="ARBA00022490"/>
    </source>
</evidence>
<keyword evidence="6 10" id="KW-0808">Transferase</keyword>
<sequence length="331" mass="36612">MYNNSEWIKDGYVNERIDKNMNLVDEINRLKKEKNAIIMAHYYQVNQIQDIADFVGDSLALAQQSAKTDADIILLAGVLFMGETAKILSPDKKVLVPDLNAGCSLADSCPAPEFAEFIAKNPGHTVVTYVNTTAAVKALSDIVVTSTNAVHIINSIPEDQPIIFGPDRNLGNYLQSISGRKMVLWDGACHVHEKFSVEKIVDLKKEHQDALLLAHPECKKPLLVMADFIGSTAALLNYSKNSDKSKFIVATESGIIHQMQKASPDKAFIPAPPMDSTCGCNDCEFMKLNTLEKIYLALKNELPEINIEEELRLKAIKPINKMLEISAKLSL</sequence>
<keyword evidence="8 10" id="KW-0408">Iron</keyword>
<evidence type="ECO:0000256" key="5">
    <source>
        <dbReference type="ARBA" id="ARBA00022642"/>
    </source>
</evidence>
<keyword evidence="12" id="KW-1185">Reference proteome</keyword>
<dbReference type="Proteomes" id="UP000295221">
    <property type="component" value="Unassembled WGS sequence"/>
</dbReference>
<comment type="subcellular location">
    <subcellularLocation>
        <location evidence="10">Cytoplasm</location>
    </subcellularLocation>
</comment>
<evidence type="ECO:0000256" key="10">
    <source>
        <dbReference type="HAMAP-Rule" id="MF_00568"/>
    </source>
</evidence>
<dbReference type="EMBL" id="SLWK01000001">
    <property type="protein sequence ID" value="TCO10961.1"/>
    <property type="molecule type" value="Genomic_DNA"/>
</dbReference>
<evidence type="ECO:0000256" key="9">
    <source>
        <dbReference type="ARBA" id="ARBA00023014"/>
    </source>
</evidence>
<evidence type="ECO:0000256" key="8">
    <source>
        <dbReference type="ARBA" id="ARBA00023004"/>
    </source>
</evidence>
<feature type="binding site" evidence="10">
    <location>
        <position position="41"/>
    </location>
    <ligand>
        <name>iminosuccinate</name>
        <dbReference type="ChEBI" id="CHEBI:77875"/>
    </ligand>
</feature>
<evidence type="ECO:0000256" key="2">
    <source>
        <dbReference type="ARBA" id="ARBA00012669"/>
    </source>
</evidence>
<dbReference type="InterPro" id="IPR003473">
    <property type="entry name" value="NadA"/>
</dbReference>
<feature type="binding site" evidence="10">
    <location>
        <position position="103"/>
    </location>
    <ligand>
        <name>[4Fe-4S] cluster</name>
        <dbReference type="ChEBI" id="CHEBI:49883"/>
    </ligand>
</feature>
<dbReference type="GO" id="GO:0005829">
    <property type="term" value="C:cytosol"/>
    <property type="evidence" value="ECO:0007669"/>
    <property type="project" value="TreeGrafter"/>
</dbReference>
<dbReference type="AlphaFoldDB" id="A0A4V2RX09"/>
<gene>
    <name evidence="10" type="primary">nadA</name>
    <name evidence="11" type="ORF">EV194_101595</name>
</gene>
<dbReference type="EC" id="2.5.1.72" evidence="2 10"/>
<accession>A0A4V2RX09</accession>
<feature type="binding site" evidence="10">
    <location>
        <begin position="215"/>
        <end position="217"/>
    </location>
    <ligand>
        <name>iminosuccinate</name>
        <dbReference type="ChEBI" id="CHEBI:77875"/>
    </ligand>
</feature>
<feature type="binding site" evidence="10">
    <location>
        <position position="146"/>
    </location>
    <ligand>
        <name>iminosuccinate</name>
        <dbReference type="ChEBI" id="CHEBI:77875"/>
    </ligand>
</feature>
<keyword evidence="9 10" id="KW-0411">Iron-sulfur</keyword>
<dbReference type="Pfam" id="PF02445">
    <property type="entry name" value="NadA"/>
    <property type="match status" value="1"/>
</dbReference>
<evidence type="ECO:0000313" key="11">
    <source>
        <dbReference type="EMBL" id="TCO10961.1"/>
    </source>
</evidence>
<organism evidence="11 12">
    <name type="scientific">Natronoflexus pectinivorans</name>
    <dbReference type="NCBI Taxonomy" id="682526"/>
    <lineage>
        <taxon>Bacteria</taxon>
        <taxon>Pseudomonadati</taxon>
        <taxon>Bacteroidota</taxon>
        <taxon>Bacteroidia</taxon>
        <taxon>Marinilabiliales</taxon>
        <taxon>Marinilabiliaceae</taxon>
        <taxon>Natronoflexus</taxon>
    </lineage>
</organism>
<dbReference type="GO" id="GO:0034628">
    <property type="term" value="P:'de novo' NAD+ biosynthetic process from L-aspartate"/>
    <property type="evidence" value="ECO:0007669"/>
    <property type="project" value="TreeGrafter"/>
</dbReference>
<dbReference type="NCBIfam" id="NF006878">
    <property type="entry name" value="PRK09375.1-2"/>
    <property type="match status" value="1"/>
</dbReference>
<proteinExistence type="inferred from homology"/>
<evidence type="ECO:0000256" key="7">
    <source>
        <dbReference type="ARBA" id="ARBA00022723"/>
    </source>
</evidence>
<dbReference type="GO" id="GO:0008987">
    <property type="term" value="F:quinolinate synthetase A activity"/>
    <property type="evidence" value="ECO:0007669"/>
    <property type="project" value="UniProtKB-UniRule"/>
</dbReference>
<comment type="caution">
    <text evidence="11">The sequence shown here is derived from an EMBL/GenBank/DDBJ whole genome shotgun (WGS) entry which is preliminary data.</text>
</comment>
<keyword evidence="4 10" id="KW-0963">Cytoplasm</keyword>
<dbReference type="HAMAP" id="MF_00568">
    <property type="entry name" value="NadA_type2"/>
    <property type="match status" value="1"/>
</dbReference>
<comment type="cofactor">
    <cofactor evidence="10">
        <name>[4Fe-4S] cluster</name>
        <dbReference type="ChEBI" id="CHEBI:49883"/>
    </cofactor>
    <text evidence="10">Binds 1 [4Fe-4S] cluster per subunit.</text>
</comment>
<dbReference type="PANTHER" id="PTHR30573">
    <property type="entry name" value="QUINOLINATE SYNTHETASE A"/>
    <property type="match status" value="1"/>
</dbReference>
<dbReference type="SUPFAM" id="SSF142754">
    <property type="entry name" value="NadA-like"/>
    <property type="match status" value="1"/>
</dbReference>
<dbReference type="FunFam" id="3.40.50.10800:FF:000003">
    <property type="entry name" value="Quinolinate synthase A"/>
    <property type="match status" value="1"/>
</dbReference>
<feature type="binding site" evidence="10">
    <location>
        <begin position="129"/>
        <end position="131"/>
    </location>
    <ligand>
        <name>iminosuccinate</name>
        <dbReference type="ChEBI" id="CHEBI:77875"/>
    </ligand>
</feature>
<dbReference type="UniPathway" id="UPA00253">
    <property type="reaction ID" value="UER00327"/>
</dbReference>
<feature type="binding site" evidence="10">
    <location>
        <position position="283"/>
    </location>
    <ligand>
        <name>[4Fe-4S] cluster</name>
        <dbReference type="ChEBI" id="CHEBI:49883"/>
    </ligand>
</feature>
<dbReference type="RefSeq" id="WP_132431881.1">
    <property type="nucleotide sequence ID" value="NZ_SLWK01000001.1"/>
</dbReference>
<comment type="function">
    <text evidence="10">Catalyzes the condensation of iminoaspartate with dihydroxyacetone phosphate to form quinolinate.</text>
</comment>
<protein>
    <recommendedName>
        <fullName evidence="2 10">Quinolinate synthase</fullName>
        <ecNumber evidence="2 10">2.5.1.72</ecNumber>
    </recommendedName>
</protein>
<comment type="similarity">
    <text evidence="10">Belongs to the quinolinate synthase family. Type 2 subfamily.</text>
</comment>
<reference evidence="11 12" key="1">
    <citation type="submission" date="2019-03" db="EMBL/GenBank/DDBJ databases">
        <title>Genomic Encyclopedia of Type Strains, Phase IV (KMG-IV): sequencing the most valuable type-strain genomes for metagenomic binning, comparative biology and taxonomic classification.</title>
        <authorList>
            <person name="Goeker M."/>
        </authorList>
    </citation>
    <scope>NUCLEOTIDE SEQUENCE [LARGE SCALE GENOMIC DNA]</scope>
    <source>
        <strain evidence="11 12">DSM 24179</strain>
    </source>
</reference>
<dbReference type="GO" id="GO:0046872">
    <property type="term" value="F:metal ion binding"/>
    <property type="evidence" value="ECO:0007669"/>
    <property type="project" value="UniProtKB-KW"/>
</dbReference>
<dbReference type="InterPro" id="IPR023066">
    <property type="entry name" value="Quinolinate_synth_type2"/>
</dbReference>
<dbReference type="Gene3D" id="3.40.50.10800">
    <property type="entry name" value="NadA-like"/>
    <property type="match status" value="3"/>
</dbReference>
<dbReference type="InterPro" id="IPR036094">
    <property type="entry name" value="NadA_sf"/>
</dbReference>
<feature type="binding site" evidence="10">
    <location>
        <position position="189"/>
    </location>
    <ligand>
        <name>[4Fe-4S] cluster</name>
        <dbReference type="ChEBI" id="CHEBI:49883"/>
    </ligand>
</feature>
<feature type="binding site" evidence="10">
    <location>
        <position position="58"/>
    </location>
    <ligand>
        <name>iminosuccinate</name>
        <dbReference type="ChEBI" id="CHEBI:77875"/>
    </ligand>
</feature>
<evidence type="ECO:0000256" key="6">
    <source>
        <dbReference type="ARBA" id="ARBA00022679"/>
    </source>
</evidence>
<dbReference type="GO" id="GO:0051539">
    <property type="term" value="F:4 iron, 4 sulfur cluster binding"/>
    <property type="evidence" value="ECO:0007669"/>
    <property type="project" value="UniProtKB-KW"/>
</dbReference>
<keyword evidence="3 10" id="KW-0004">4Fe-4S</keyword>
<dbReference type="NCBIfam" id="TIGR00550">
    <property type="entry name" value="nadA"/>
    <property type="match status" value="1"/>
</dbReference>
<dbReference type="PANTHER" id="PTHR30573:SF0">
    <property type="entry name" value="QUINOLINATE SYNTHASE, CHLOROPLASTIC"/>
    <property type="match status" value="1"/>
</dbReference>
<keyword evidence="7 10" id="KW-0479">Metal-binding</keyword>